<name>A0A6G4TYK9_9ACTN</name>
<evidence type="ECO:0000256" key="2">
    <source>
        <dbReference type="ARBA" id="ARBA00022840"/>
    </source>
</evidence>
<dbReference type="InterPro" id="IPR032675">
    <property type="entry name" value="LRR_dom_sf"/>
</dbReference>
<dbReference type="RefSeq" id="WP_165235093.1">
    <property type="nucleotide sequence ID" value="NZ_JAAKZV010000029.1"/>
</dbReference>
<keyword evidence="5" id="KW-1185">Reference proteome</keyword>
<keyword evidence="2" id="KW-0067">ATP-binding</keyword>
<dbReference type="PANTHER" id="PTHR46844">
    <property type="entry name" value="SLR5058 PROTEIN"/>
    <property type="match status" value="1"/>
</dbReference>
<evidence type="ECO:0000313" key="4">
    <source>
        <dbReference type="EMBL" id="NGN64208.1"/>
    </source>
</evidence>
<dbReference type="PROSITE" id="PS50837">
    <property type="entry name" value="NACHT"/>
    <property type="match status" value="1"/>
</dbReference>
<dbReference type="SUPFAM" id="SSF52058">
    <property type="entry name" value="L domain-like"/>
    <property type="match status" value="1"/>
</dbReference>
<dbReference type="GO" id="GO:0005524">
    <property type="term" value="F:ATP binding"/>
    <property type="evidence" value="ECO:0007669"/>
    <property type="project" value="UniProtKB-KW"/>
</dbReference>
<evidence type="ECO:0000313" key="5">
    <source>
        <dbReference type="Proteomes" id="UP000481583"/>
    </source>
</evidence>
<feature type="domain" description="NACHT" evidence="3">
    <location>
        <begin position="262"/>
        <end position="598"/>
    </location>
</feature>
<dbReference type="Gene3D" id="3.80.10.10">
    <property type="entry name" value="Ribonuclease Inhibitor"/>
    <property type="match status" value="1"/>
</dbReference>
<dbReference type="Pfam" id="PF05729">
    <property type="entry name" value="NACHT"/>
    <property type="match status" value="1"/>
</dbReference>
<comment type="caution">
    <text evidence="4">The sequence shown here is derived from an EMBL/GenBank/DDBJ whole genome shotgun (WGS) entry which is preliminary data.</text>
</comment>
<dbReference type="SUPFAM" id="SSF52540">
    <property type="entry name" value="P-loop containing nucleoside triphosphate hydrolases"/>
    <property type="match status" value="1"/>
</dbReference>
<reference evidence="4 5" key="1">
    <citation type="submission" date="2020-02" db="EMBL/GenBank/DDBJ databases">
        <title>Whole-genome analyses of novel actinobacteria.</title>
        <authorList>
            <person name="Sahin N."/>
        </authorList>
    </citation>
    <scope>NUCLEOTIDE SEQUENCE [LARGE SCALE GENOMIC DNA]</scope>
    <source>
        <strain evidence="4 5">A7024</strain>
    </source>
</reference>
<dbReference type="InterPro" id="IPR007111">
    <property type="entry name" value="NACHT_NTPase"/>
</dbReference>
<proteinExistence type="predicted"/>
<gene>
    <name evidence="4" type="ORF">G5C51_09865</name>
</gene>
<dbReference type="InterPro" id="IPR027417">
    <property type="entry name" value="P-loop_NTPase"/>
</dbReference>
<dbReference type="InterPro" id="IPR054547">
    <property type="entry name" value="NNH1"/>
</dbReference>
<dbReference type="Pfam" id="PF22733">
    <property type="entry name" value="NNH1"/>
    <property type="match status" value="1"/>
</dbReference>
<dbReference type="EMBL" id="JAAKZV010000029">
    <property type="protein sequence ID" value="NGN64208.1"/>
    <property type="molecule type" value="Genomic_DNA"/>
</dbReference>
<dbReference type="AlphaFoldDB" id="A0A6G4TYK9"/>
<sequence length="1048" mass="115201">MTGTIEAVLARVAATVAGSAAKAVLRPKRPGAGLVTAPGRAALPGRQAARLGEKELGRLVDDLAGRLRRACAAGPYAELPEAERLAAVEAVRDAFQGLAGLDELMALDLDAEALASRVGRPVAGLSPAAESLRGELLALCCRHAVEIATALPSFGPRADVELIRRSGEAQRALEEIRERLPGDGAGAGLAFEQRYAEYVAETYARVELFGLTLGRTSTDLALDTAYISLAVSGAEAELGHREGPHGFGRPAIRVEEALADGQRLLLRGPAGSGKSTLMQWLAVNTARRRFAGRLAEWNRCVPFVLRLREINARGGELPMPEDFMTAARVPMGGAAPDGWAQDLLEAGRALVLIDGVDEIPERMRKQTRDWLKGLVTAFPGARYVVTTRPSAVPEDWLATLGFEAHSLLPMEREGVAEFIAHWHAAAQLECEDEALAQYEQSLKEAVTTRRDLGRLATNPLMCALLCALNRDRRMYLPRARMELYDAALDMLLIRRDTERQVSGTEGVELGRSEQLLLLRRLAYWLIRNDQDEAEQSEAVEMVAEWLTAMPQLAGSAEPEKVFRHLLIRSGLLREPSPGVVDFVHRTFKDYLGAAAAVEARDFGVLVRHAHDDKWDDVVRMAVGHARPDERVRVLRGLLRRADKVKRHRQRLVLLAAACLEYALEVDPAVRDEVERRTRELLPPYNPEEAEELAKIGPLVLELLPDPAQLDEWAASACVRCAASIGGDAALAWIRRVPLGPRGVVEGTIGEAWRSFPAAEYADVVLLNTSQEESWVAVHTREQLEQLPRLPHHTRPTIYGCPLDLPDDLHLLRHVRTLGLFGTPGVSDLQAFRPLPELRELALQNLEEIESLEPLRGSSLEALYLYGLRRDLDLSPLADLPELTSFCIDTPVPGDSLDGLPLNPGLTQLGLYEQAGNADLSGVDRWPGLTTMTLSGPHQYDQIRLLSRLPELKWLNLREQETPDLRALTPCQHLETLIAIDVQEVLYLEALRDMPNLTFVSLGGPTPLDLSPLADLDHLTISVGRKTPFTGADRIPRERFTLPARRPAG</sequence>
<dbReference type="Gene3D" id="3.40.50.300">
    <property type="entry name" value="P-loop containing nucleotide triphosphate hydrolases"/>
    <property type="match status" value="1"/>
</dbReference>
<dbReference type="Proteomes" id="UP000481583">
    <property type="component" value="Unassembled WGS sequence"/>
</dbReference>
<protein>
    <submittedName>
        <fullName evidence="4">NACHT domain-containing protein</fullName>
    </submittedName>
</protein>
<evidence type="ECO:0000259" key="3">
    <source>
        <dbReference type="PROSITE" id="PS50837"/>
    </source>
</evidence>
<dbReference type="PANTHER" id="PTHR46844:SF1">
    <property type="entry name" value="SLR5058 PROTEIN"/>
    <property type="match status" value="1"/>
</dbReference>
<accession>A0A6G4TYK9</accession>
<evidence type="ECO:0000256" key="1">
    <source>
        <dbReference type="ARBA" id="ARBA00022741"/>
    </source>
</evidence>
<keyword evidence="1" id="KW-0547">Nucleotide-binding</keyword>
<organism evidence="4 5">
    <name type="scientific">Streptomyces coryli</name>
    <dbReference type="NCBI Taxonomy" id="1128680"/>
    <lineage>
        <taxon>Bacteria</taxon>
        <taxon>Bacillati</taxon>
        <taxon>Actinomycetota</taxon>
        <taxon>Actinomycetes</taxon>
        <taxon>Kitasatosporales</taxon>
        <taxon>Streptomycetaceae</taxon>
        <taxon>Streptomyces</taxon>
    </lineage>
</organism>